<reference evidence="3 4" key="1">
    <citation type="submission" date="2018-03" db="EMBL/GenBank/DDBJ databases">
        <title>Genomic Encyclopedia of Archaeal and Bacterial Type Strains, Phase II (KMG-II): from individual species to whole genera.</title>
        <authorList>
            <person name="Goeker M."/>
        </authorList>
    </citation>
    <scope>NUCLEOTIDE SEQUENCE [LARGE SCALE GENOMIC DNA]</scope>
    <source>
        <strain evidence="3 4">DSM 19711</strain>
    </source>
</reference>
<accession>A0A2T0QXH1</accession>
<dbReference type="EMBL" id="PVZF01000015">
    <property type="protein sequence ID" value="PRY10748.1"/>
    <property type="molecule type" value="Genomic_DNA"/>
</dbReference>
<feature type="transmembrane region" description="Helical" evidence="2">
    <location>
        <begin position="36"/>
        <end position="57"/>
    </location>
</feature>
<protein>
    <recommendedName>
        <fullName evidence="5">Phosphodiester glycosidase domain-containing protein</fullName>
    </recommendedName>
</protein>
<feature type="region of interest" description="Disordered" evidence="1">
    <location>
        <begin position="1"/>
        <end position="30"/>
    </location>
</feature>
<evidence type="ECO:0000313" key="3">
    <source>
        <dbReference type="EMBL" id="PRY10748.1"/>
    </source>
</evidence>
<keyword evidence="4" id="KW-1185">Reference proteome</keyword>
<dbReference type="Proteomes" id="UP000238083">
    <property type="component" value="Unassembled WGS sequence"/>
</dbReference>
<comment type="caution">
    <text evidence="3">The sequence shown here is derived from an EMBL/GenBank/DDBJ whole genome shotgun (WGS) entry which is preliminary data.</text>
</comment>
<keyword evidence="2" id="KW-0812">Transmembrane</keyword>
<gene>
    <name evidence="3" type="ORF">CLV37_11512</name>
</gene>
<keyword evidence="2" id="KW-0472">Membrane</keyword>
<proteinExistence type="predicted"/>
<evidence type="ECO:0008006" key="5">
    <source>
        <dbReference type="Google" id="ProtNLM"/>
    </source>
</evidence>
<dbReference type="AlphaFoldDB" id="A0A2T0QXH1"/>
<organism evidence="3 4">
    <name type="scientific">Kineococcus rhizosphaerae</name>
    <dbReference type="NCBI Taxonomy" id="559628"/>
    <lineage>
        <taxon>Bacteria</taxon>
        <taxon>Bacillati</taxon>
        <taxon>Actinomycetota</taxon>
        <taxon>Actinomycetes</taxon>
        <taxon>Kineosporiales</taxon>
        <taxon>Kineosporiaceae</taxon>
        <taxon>Kineococcus</taxon>
    </lineage>
</organism>
<dbReference type="OrthoDB" id="141240at2"/>
<evidence type="ECO:0000256" key="1">
    <source>
        <dbReference type="SAM" id="MobiDB-lite"/>
    </source>
</evidence>
<evidence type="ECO:0000313" key="4">
    <source>
        <dbReference type="Proteomes" id="UP000238083"/>
    </source>
</evidence>
<evidence type="ECO:0000256" key="2">
    <source>
        <dbReference type="SAM" id="Phobius"/>
    </source>
</evidence>
<keyword evidence="2" id="KW-1133">Transmembrane helix</keyword>
<sequence>MEPTAFDPGHSDRSGVQDASAPSAPEPPRRHLRRRLVAGVLAVAVVVPGVSFGRAMLAPGAAPTSVRAVEWVREHGGAGLVDAAENWWYSRHVPAGTAPHTGPAAAAAPSAAPAVHEVTGPPAVAPLTGTVAADGEGTWTAGRADAAGRPAIFTTWFRPDADHPQVIAGAAWIRAGSYDAHLVAGTRQPGGAPWPGGAQVDPRDAAQLLATFNAGFKFQDTPGGFLLDGRSSRPLAPDLATAVVDGDGRLLVGALGTEVQITPHTEAARQNLHLIVDAGVPAAGLADDHAGLWGTSRNQGQYTWRSGLGVDARGDVVYVGGNGMDLVHLADALVRAGAVRAMELDMHRGMVSFSSWRAAPGSSSVTPTKLLPDMPREADRYVAPDQRDFFYLTVRRP</sequence>
<dbReference type="RefSeq" id="WP_106214917.1">
    <property type="nucleotide sequence ID" value="NZ_PVZF01000015.1"/>
</dbReference>
<name>A0A2T0QXH1_9ACTN</name>